<feature type="transmembrane region" description="Helical" evidence="13">
    <location>
        <begin position="70"/>
        <end position="90"/>
    </location>
</feature>
<feature type="transmembrane region" description="Helical" evidence="13">
    <location>
        <begin position="12"/>
        <end position="30"/>
    </location>
</feature>
<dbReference type="Pfam" id="PF08447">
    <property type="entry name" value="PAS_3"/>
    <property type="match status" value="1"/>
</dbReference>
<evidence type="ECO:0000256" key="4">
    <source>
        <dbReference type="ARBA" id="ARBA00022475"/>
    </source>
</evidence>
<evidence type="ECO:0000256" key="8">
    <source>
        <dbReference type="ARBA" id="ARBA00022777"/>
    </source>
</evidence>
<sequence length="740" mass="81233">MNLQSFLGLAQNVSLLLAAALLFDVSVVRWKERRPLYAQCLVGALLGSLGLAVMLTPWPFSPGIVFDTRSVLISISGLFFGTLPTVITVATTAMFRYYQGGVGAWTGISVIVASGAIGLLWRHCRKRPLSELTWRDLLLLGLAVHLTMLALMLTLPGDTGWRVLENIALPVLTIYPLGCMLLGMLLVNRLGRLRTEEALRRSEERFSLAMEASRDGLWDWNTVTDEVYYSPGYASMLGYLPSETDMGIDFWLSRLHPEDREAVQRMNSACLENRRDAAEQEFRMQARNGRWVWISSRGRVVERDETGRGLRMVGTHMDITARKLAEQEAVQAKEQAEAANKAKSQFLANMSHELRTPLNGVVGMLQLLRDSSLSQEQDEYAFMALGAVQRLHRLLSDILDISRVEAGKLPLVEEVFQIRPALRQVVGLYQPMAAQAGLHLKLHVDPGVPEAMVGDVLRLQQVIGNLLGNAFKFTATGGISVNVSPLPCGKPGCRRLLFVVEDSGTGIAEETLSALFTPFVQGGDGYQREHQGAGLGLSICRRLVHLMGGEISLESELGSGTTFCFCVALSEAGERVDAPRDSIPATPKSQETMPVPDEAPASLTHSESGEEGDVSKALRILVVEDDRVSGIALTRQLEKLGHGVTLARDGSQALDALREQRPDLVLMDVQMPVMDGLEATGHLRNDPEFAAVSDVPVVALTAYAMESDQERFLAGGMDHCLTKPVNMEKLRGVLDWVRKR</sequence>
<evidence type="ECO:0000259" key="17">
    <source>
        <dbReference type="PROSITE" id="PS50113"/>
    </source>
</evidence>
<keyword evidence="7 13" id="KW-0812">Transmembrane</keyword>
<dbReference type="SMART" id="SM00091">
    <property type="entry name" value="PAS"/>
    <property type="match status" value="1"/>
</dbReference>
<dbReference type="InterPro" id="IPR000700">
    <property type="entry name" value="PAS-assoc_C"/>
</dbReference>
<feature type="domain" description="PAS" evidence="16">
    <location>
        <begin position="202"/>
        <end position="274"/>
    </location>
</feature>
<dbReference type="OrthoDB" id="5438911at2"/>
<evidence type="ECO:0000259" key="14">
    <source>
        <dbReference type="PROSITE" id="PS50109"/>
    </source>
</evidence>
<dbReference type="Pfam" id="PF00512">
    <property type="entry name" value="HisKA"/>
    <property type="match status" value="1"/>
</dbReference>
<dbReference type="GO" id="GO:0071555">
    <property type="term" value="P:cell wall organization"/>
    <property type="evidence" value="ECO:0007669"/>
    <property type="project" value="InterPro"/>
</dbReference>
<dbReference type="SUPFAM" id="SSF55874">
    <property type="entry name" value="ATPase domain of HSP90 chaperone/DNA topoisomerase II/histidine kinase"/>
    <property type="match status" value="1"/>
</dbReference>
<protein>
    <recommendedName>
        <fullName evidence="3">histidine kinase</fullName>
        <ecNumber evidence="3">2.7.13.3</ecNumber>
    </recommendedName>
</protein>
<evidence type="ECO:0000256" key="7">
    <source>
        <dbReference type="ARBA" id="ARBA00022692"/>
    </source>
</evidence>
<evidence type="ECO:0000259" key="16">
    <source>
        <dbReference type="PROSITE" id="PS50112"/>
    </source>
</evidence>
<dbReference type="CDD" id="cd17546">
    <property type="entry name" value="REC_hyHK_CKI1_RcsC-like"/>
    <property type="match status" value="1"/>
</dbReference>
<dbReference type="SMART" id="SM00388">
    <property type="entry name" value="HisKA"/>
    <property type="match status" value="1"/>
</dbReference>
<dbReference type="PROSITE" id="PS50110">
    <property type="entry name" value="RESPONSE_REGULATORY"/>
    <property type="match status" value="1"/>
</dbReference>
<dbReference type="Gene3D" id="1.10.287.130">
    <property type="match status" value="1"/>
</dbReference>
<dbReference type="InterPro" id="IPR005467">
    <property type="entry name" value="His_kinase_dom"/>
</dbReference>
<dbReference type="SUPFAM" id="SSF47384">
    <property type="entry name" value="Homodimeric domain of signal transducing histidine kinase"/>
    <property type="match status" value="1"/>
</dbReference>
<dbReference type="PRINTS" id="PR00344">
    <property type="entry name" value="BCTRLSENSOR"/>
</dbReference>
<proteinExistence type="predicted"/>
<dbReference type="GO" id="GO:0005886">
    <property type="term" value="C:plasma membrane"/>
    <property type="evidence" value="ECO:0007669"/>
    <property type="project" value="UniProtKB-SubCell"/>
</dbReference>
<evidence type="ECO:0000256" key="13">
    <source>
        <dbReference type="SAM" id="Phobius"/>
    </source>
</evidence>
<dbReference type="SMART" id="SM00387">
    <property type="entry name" value="HATPase_c"/>
    <property type="match status" value="1"/>
</dbReference>
<feature type="modified residue" description="4-aspartylphosphate" evidence="11">
    <location>
        <position position="668"/>
    </location>
</feature>
<feature type="domain" description="Response regulatory" evidence="15">
    <location>
        <begin position="619"/>
        <end position="738"/>
    </location>
</feature>
<keyword evidence="5 11" id="KW-0597">Phosphoprotein</keyword>
<dbReference type="InterPro" id="IPR004358">
    <property type="entry name" value="Sig_transdc_His_kin-like_C"/>
</dbReference>
<evidence type="ECO:0000313" key="18">
    <source>
        <dbReference type="EMBL" id="SKA72431.1"/>
    </source>
</evidence>
<dbReference type="FunFam" id="3.30.565.10:FF:000010">
    <property type="entry name" value="Sensor histidine kinase RcsC"/>
    <property type="match status" value="1"/>
</dbReference>
<feature type="transmembrane region" description="Helical" evidence="13">
    <location>
        <begin position="36"/>
        <end position="58"/>
    </location>
</feature>
<dbReference type="SUPFAM" id="SSF55785">
    <property type="entry name" value="PYP-like sensor domain (PAS domain)"/>
    <property type="match status" value="1"/>
</dbReference>
<dbReference type="Gene3D" id="3.30.565.10">
    <property type="entry name" value="Histidine kinase-like ATPase, C-terminal domain"/>
    <property type="match status" value="1"/>
</dbReference>
<dbReference type="PROSITE" id="PS50112">
    <property type="entry name" value="PAS"/>
    <property type="match status" value="1"/>
</dbReference>
<evidence type="ECO:0000256" key="2">
    <source>
        <dbReference type="ARBA" id="ARBA00004651"/>
    </source>
</evidence>
<dbReference type="NCBIfam" id="TIGR00229">
    <property type="entry name" value="sensory_box"/>
    <property type="match status" value="1"/>
</dbReference>
<evidence type="ECO:0000256" key="12">
    <source>
        <dbReference type="SAM" id="MobiDB-lite"/>
    </source>
</evidence>
<dbReference type="PANTHER" id="PTHR43047:SF72">
    <property type="entry name" value="OSMOSENSING HISTIDINE PROTEIN KINASE SLN1"/>
    <property type="match status" value="1"/>
</dbReference>
<feature type="domain" description="Histidine kinase" evidence="14">
    <location>
        <begin position="349"/>
        <end position="571"/>
    </location>
</feature>
<dbReference type="STRING" id="1121449.SAMN02745704_00382"/>
<feature type="transmembrane region" description="Helical" evidence="13">
    <location>
        <begin position="102"/>
        <end position="121"/>
    </location>
</feature>
<name>A0A1T4W6U3_9BACT</name>
<comment type="catalytic activity">
    <reaction evidence="1">
        <text>ATP + protein L-histidine = ADP + protein N-phospho-L-histidine.</text>
        <dbReference type="EC" id="2.7.13.3"/>
    </reaction>
</comment>
<keyword evidence="6" id="KW-0808">Transferase</keyword>
<dbReference type="Pfam" id="PF02518">
    <property type="entry name" value="HATPase_c"/>
    <property type="match status" value="1"/>
</dbReference>
<evidence type="ECO:0000256" key="6">
    <source>
        <dbReference type="ARBA" id="ARBA00022679"/>
    </source>
</evidence>
<dbReference type="InterPro" id="IPR036890">
    <property type="entry name" value="HATPase_C_sf"/>
</dbReference>
<dbReference type="GO" id="GO:0009927">
    <property type="term" value="F:histidine phosphotransfer kinase activity"/>
    <property type="evidence" value="ECO:0007669"/>
    <property type="project" value="TreeGrafter"/>
</dbReference>
<keyword evidence="10 13" id="KW-0472">Membrane</keyword>
<dbReference type="SMART" id="SM00448">
    <property type="entry name" value="REC"/>
    <property type="match status" value="1"/>
</dbReference>
<dbReference type="EC" id="2.7.13.3" evidence="3"/>
<keyword evidence="19" id="KW-1185">Reference proteome</keyword>
<feature type="region of interest" description="Disordered" evidence="12">
    <location>
        <begin position="576"/>
        <end position="611"/>
    </location>
</feature>
<dbReference type="CDD" id="cd00082">
    <property type="entry name" value="HisKA"/>
    <property type="match status" value="1"/>
</dbReference>
<dbReference type="SUPFAM" id="SSF52172">
    <property type="entry name" value="CheY-like"/>
    <property type="match status" value="1"/>
</dbReference>
<reference evidence="18 19" key="1">
    <citation type="submission" date="2017-02" db="EMBL/GenBank/DDBJ databases">
        <authorList>
            <person name="Peterson S.W."/>
        </authorList>
    </citation>
    <scope>NUCLEOTIDE SEQUENCE [LARGE SCALE GENOMIC DNA]</scope>
    <source>
        <strain evidence="18 19">DSM 16080</strain>
    </source>
</reference>
<dbReference type="InterPro" id="IPR036097">
    <property type="entry name" value="HisK_dim/P_sf"/>
</dbReference>
<keyword evidence="4" id="KW-1003">Cell membrane</keyword>
<dbReference type="CDD" id="cd16922">
    <property type="entry name" value="HATPase_EvgS-ArcB-TorS-like"/>
    <property type="match status" value="1"/>
</dbReference>
<dbReference type="InterPro" id="IPR000014">
    <property type="entry name" value="PAS"/>
</dbReference>
<evidence type="ECO:0000256" key="5">
    <source>
        <dbReference type="ARBA" id="ARBA00022553"/>
    </source>
</evidence>
<dbReference type="InterPro" id="IPR013655">
    <property type="entry name" value="PAS_fold_3"/>
</dbReference>
<dbReference type="InterPro" id="IPR011620">
    <property type="entry name" value="Sig_transdc_His_kinase_LytS_TM"/>
</dbReference>
<keyword evidence="8" id="KW-0418">Kinase</keyword>
<dbReference type="InterPro" id="IPR001610">
    <property type="entry name" value="PAC"/>
</dbReference>
<dbReference type="Pfam" id="PF07694">
    <property type="entry name" value="5TM-5TMR_LYT"/>
    <property type="match status" value="1"/>
</dbReference>
<dbReference type="Gene3D" id="3.40.50.2300">
    <property type="match status" value="1"/>
</dbReference>
<dbReference type="InterPro" id="IPR035965">
    <property type="entry name" value="PAS-like_dom_sf"/>
</dbReference>
<dbReference type="RefSeq" id="WP_159447104.1">
    <property type="nucleotide sequence ID" value="NZ_FUYC01000001.1"/>
</dbReference>
<dbReference type="PROSITE" id="PS50113">
    <property type="entry name" value="PAC"/>
    <property type="match status" value="1"/>
</dbReference>
<dbReference type="Proteomes" id="UP000190027">
    <property type="component" value="Unassembled WGS sequence"/>
</dbReference>
<evidence type="ECO:0000256" key="10">
    <source>
        <dbReference type="ARBA" id="ARBA00023136"/>
    </source>
</evidence>
<dbReference type="InterPro" id="IPR003594">
    <property type="entry name" value="HATPase_dom"/>
</dbReference>
<gene>
    <name evidence="18" type="ORF">SAMN02745704_00382</name>
</gene>
<organism evidence="18 19">
    <name type="scientific">Paucidesulfovibrio gracilis DSM 16080</name>
    <dbReference type="NCBI Taxonomy" id="1121449"/>
    <lineage>
        <taxon>Bacteria</taxon>
        <taxon>Pseudomonadati</taxon>
        <taxon>Thermodesulfobacteriota</taxon>
        <taxon>Desulfovibrionia</taxon>
        <taxon>Desulfovibrionales</taxon>
        <taxon>Desulfovibrionaceae</taxon>
        <taxon>Paucidesulfovibrio</taxon>
    </lineage>
</organism>
<evidence type="ECO:0000259" key="15">
    <source>
        <dbReference type="PROSITE" id="PS50110"/>
    </source>
</evidence>
<dbReference type="EMBL" id="FUYC01000001">
    <property type="protein sequence ID" value="SKA72431.1"/>
    <property type="molecule type" value="Genomic_DNA"/>
</dbReference>
<feature type="transmembrane region" description="Helical" evidence="13">
    <location>
        <begin position="167"/>
        <end position="187"/>
    </location>
</feature>
<dbReference type="InterPro" id="IPR003661">
    <property type="entry name" value="HisK_dim/P_dom"/>
</dbReference>
<dbReference type="PROSITE" id="PS50109">
    <property type="entry name" value="HIS_KIN"/>
    <property type="match status" value="1"/>
</dbReference>
<comment type="subcellular location">
    <subcellularLocation>
        <location evidence="2">Cell membrane</location>
        <topology evidence="2">Multi-pass membrane protein</topology>
    </subcellularLocation>
</comment>
<dbReference type="PANTHER" id="PTHR43047">
    <property type="entry name" value="TWO-COMPONENT HISTIDINE PROTEIN KINASE"/>
    <property type="match status" value="1"/>
</dbReference>
<keyword evidence="9 13" id="KW-1133">Transmembrane helix</keyword>
<accession>A0A1T4W6U3</accession>
<evidence type="ECO:0000256" key="3">
    <source>
        <dbReference type="ARBA" id="ARBA00012438"/>
    </source>
</evidence>
<dbReference type="InterPro" id="IPR001789">
    <property type="entry name" value="Sig_transdc_resp-reg_receiver"/>
</dbReference>
<dbReference type="Gene3D" id="3.30.450.20">
    <property type="entry name" value="PAS domain"/>
    <property type="match status" value="1"/>
</dbReference>
<evidence type="ECO:0000256" key="1">
    <source>
        <dbReference type="ARBA" id="ARBA00000085"/>
    </source>
</evidence>
<evidence type="ECO:0000256" key="9">
    <source>
        <dbReference type="ARBA" id="ARBA00022989"/>
    </source>
</evidence>
<dbReference type="CDD" id="cd00130">
    <property type="entry name" value="PAS"/>
    <property type="match status" value="1"/>
</dbReference>
<dbReference type="InterPro" id="IPR011006">
    <property type="entry name" value="CheY-like_superfamily"/>
</dbReference>
<evidence type="ECO:0000313" key="19">
    <source>
        <dbReference type="Proteomes" id="UP000190027"/>
    </source>
</evidence>
<evidence type="ECO:0000256" key="11">
    <source>
        <dbReference type="PROSITE-ProRule" id="PRU00169"/>
    </source>
</evidence>
<dbReference type="GO" id="GO:0000155">
    <property type="term" value="F:phosphorelay sensor kinase activity"/>
    <property type="evidence" value="ECO:0007669"/>
    <property type="project" value="InterPro"/>
</dbReference>
<feature type="domain" description="PAC" evidence="17">
    <location>
        <begin position="278"/>
        <end position="331"/>
    </location>
</feature>
<dbReference type="AlphaFoldDB" id="A0A1T4W6U3"/>
<dbReference type="SMART" id="SM00086">
    <property type="entry name" value="PAC"/>
    <property type="match status" value="1"/>
</dbReference>
<dbReference type="Pfam" id="PF00072">
    <property type="entry name" value="Response_reg"/>
    <property type="match status" value="1"/>
</dbReference>
<feature type="transmembrane region" description="Helical" evidence="13">
    <location>
        <begin position="133"/>
        <end position="155"/>
    </location>
</feature>